<feature type="compositionally biased region" description="Polar residues" evidence="2">
    <location>
        <begin position="685"/>
        <end position="699"/>
    </location>
</feature>
<keyword evidence="4" id="KW-1185">Reference proteome</keyword>
<keyword evidence="1" id="KW-0175">Coiled coil</keyword>
<gene>
    <name evidence="3" type="primary">Contig7005.g7498</name>
    <name evidence="3" type="ORF">STYLEM_9050</name>
</gene>
<evidence type="ECO:0000256" key="2">
    <source>
        <dbReference type="SAM" id="MobiDB-lite"/>
    </source>
</evidence>
<evidence type="ECO:0000256" key="1">
    <source>
        <dbReference type="SAM" id="Coils"/>
    </source>
</evidence>
<protein>
    <submittedName>
        <fullName evidence="3">Uncharacterized protein</fullName>
    </submittedName>
</protein>
<feature type="region of interest" description="Disordered" evidence="2">
    <location>
        <begin position="675"/>
        <end position="699"/>
    </location>
</feature>
<dbReference type="OrthoDB" id="327869at2759"/>
<proteinExistence type="predicted"/>
<evidence type="ECO:0000313" key="4">
    <source>
        <dbReference type="Proteomes" id="UP000039865"/>
    </source>
</evidence>
<dbReference type="Proteomes" id="UP000039865">
    <property type="component" value="Unassembled WGS sequence"/>
</dbReference>
<reference evidence="3 4" key="1">
    <citation type="submission" date="2014-06" db="EMBL/GenBank/DDBJ databases">
        <authorList>
            <person name="Swart Estienne"/>
        </authorList>
    </citation>
    <scope>NUCLEOTIDE SEQUENCE [LARGE SCALE GENOMIC DNA]</scope>
    <source>
        <strain evidence="3 4">130c</strain>
    </source>
</reference>
<feature type="coiled-coil region" evidence="1">
    <location>
        <begin position="808"/>
        <end position="835"/>
    </location>
</feature>
<feature type="coiled-coil region" evidence="1">
    <location>
        <begin position="156"/>
        <end position="183"/>
    </location>
</feature>
<dbReference type="EMBL" id="CCKQ01008593">
    <property type="protein sequence ID" value="CDW80055.1"/>
    <property type="molecule type" value="Genomic_DNA"/>
</dbReference>
<dbReference type="InParanoid" id="A0A078ACS1"/>
<evidence type="ECO:0000313" key="3">
    <source>
        <dbReference type="EMBL" id="CDW80055.1"/>
    </source>
</evidence>
<accession>A0A078ACS1</accession>
<feature type="coiled-coil region" evidence="1">
    <location>
        <begin position="545"/>
        <end position="579"/>
    </location>
</feature>
<feature type="coiled-coil region" evidence="1">
    <location>
        <begin position="638"/>
        <end position="665"/>
    </location>
</feature>
<organism evidence="3 4">
    <name type="scientific">Stylonychia lemnae</name>
    <name type="common">Ciliate</name>
    <dbReference type="NCBI Taxonomy" id="5949"/>
    <lineage>
        <taxon>Eukaryota</taxon>
        <taxon>Sar</taxon>
        <taxon>Alveolata</taxon>
        <taxon>Ciliophora</taxon>
        <taxon>Intramacronucleata</taxon>
        <taxon>Spirotrichea</taxon>
        <taxon>Stichotrichia</taxon>
        <taxon>Sporadotrichida</taxon>
        <taxon>Oxytrichidae</taxon>
        <taxon>Stylonychinae</taxon>
        <taxon>Stylonychia</taxon>
    </lineage>
</organism>
<sequence length="1083" mass="125556">MSIDNDQLFQNLDSIITIDFKQLKQTLTELYKGQKKHQDTILEILSVIYNRDREEEMYRRLGLLEGKTNAQNETINNLQNKIIEIETKAFSSEQGINGILDEFKKQNVQDRAQIDNFCTDLITLKEYMVKFDNFNDEYEMRQRIINDKSDKFSLDIEQANVEIKHLIEEAEFLRSSYDVLKRKNSIQPMIQVQTEEDKMSSVQRSLKHDLLPTLSDQPTRNMPLRNDYSAADSTLNNQLLVMDQRIFELEKIINPGQAQNGRISAASINTNEDAYHMEKESFKKKKESGLFLNIDHTDRKSFPSIDRQTRVNDDILQELYNRYTLLLDELNSYKSKILYFLQTEDNDQNPVFLIEKRSLNYKERISKLEEYQERQRDENQTSQAEVKNILGLIKGISDDIFLLNHTNKVQKETNEEVTAKLDHFDSLLIDNERIIKLANIYTDDCVQNFKKNLETQFSEITYKINRLDGSIDEQIEKLKRSKVNREELPELEAQISNRIEIDFIHVIFISQYIIQELVEFKDYSTKKMETLFQKSTMLLDKFNVVDNLTDDILNLETFINQLNQDIDSIFNDIEQLQQASQQAQSFSKEGALKPKPEVDLNHSSFSPERAQQRKLRQLQLKSIPGASNKDGSVSLNLSSGVQAKLKQLEDKLDEVYDKMKEKEFLNEFFTQQAVNDPNPIHVSDQHLQSTNSDGQHNSQGVPKQLIMEVMSIKTITGKQQMQLNKIQNQINMLESNKPKIDQDKILKMQKENYELLKKYIDEVNQYSSDLYQKLQVKLNLKADQDLVEKFKQNVEDKVLTDLHQKMDKIDHKRMQNALKKKIDQLEDKLVKGQKTNLNSSFGNDNDKGARQPLFTKNNNICISCNQSIGDGHKKAQSIGQGGGFKPSTVKQNKNIMKDLQQMAPKLGAGFSRILSKLDKPEIVDMLMNRVGSRADQQTGSLTERKIQPDETQNNSVFLNSTLFNNNNLNNNTTVIFSHQQNWATMNQSKSNSQMPQMMLQTQQNFNKQNLTNLALQNSKTTVGVRDQSVLNMRQAHLKKNRKVGSQGFTTERASMERQLLMVNSNHYQLKLPPVLQNEQANLN</sequence>
<name>A0A078ACS1_STYLE</name>
<dbReference type="AlphaFoldDB" id="A0A078ACS1"/>